<evidence type="ECO:0000313" key="9">
    <source>
        <dbReference type="EMBL" id="MDQ0314665.1"/>
    </source>
</evidence>
<evidence type="ECO:0000256" key="3">
    <source>
        <dbReference type="ARBA" id="ARBA00022741"/>
    </source>
</evidence>
<dbReference type="PRINTS" id="PR00987">
    <property type="entry name" value="TRNASYNTHGLU"/>
</dbReference>
<evidence type="ECO:0000256" key="2">
    <source>
        <dbReference type="ARBA" id="ARBA00022723"/>
    </source>
</evidence>
<dbReference type="EC" id="6.1.1.-" evidence="9"/>
<feature type="domain" description="Glutamyl/glutaminyl-tRNA synthetase class Ib catalytic" evidence="8">
    <location>
        <begin position="10"/>
        <end position="288"/>
    </location>
</feature>
<gene>
    <name evidence="9" type="ORF">J2S73_001102</name>
</gene>
<keyword evidence="1 7" id="KW-0436">Ligase</keyword>
<comment type="similarity">
    <text evidence="7">Belongs to the class-I aminoacyl-tRNA synthetase family.</text>
</comment>
<name>A0AAE3VMW0_9HYPH</name>
<keyword evidence="6 7" id="KW-0030">Aminoacyl-tRNA synthetase</keyword>
<dbReference type="RefSeq" id="WP_306884450.1">
    <property type="nucleotide sequence ID" value="NZ_JAUSUL010000001.1"/>
</dbReference>
<dbReference type="InterPro" id="IPR049940">
    <property type="entry name" value="GluQ/Sye"/>
</dbReference>
<keyword evidence="10" id="KW-1185">Reference proteome</keyword>
<dbReference type="GO" id="GO:0004818">
    <property type="term" value="F:glutamate-tRNA ligase activity"/>
    <property type="evidence" value="ECO:0007669"/>
    <property type="project" value="TreeGrafter"/>
</dbReference>
<dbReference type="NCBIfam" id="NF004315">
    <property type="entry name" value="PRK05710.1-4"/>
    <property type="match status" value="1"/>
</dbReference>
<dbReference type="GO" id="GO:0006424">
    <property type="term" value="P:glutamyl-tRNA aminoacylation"/>
    <property type="evidence" value="ECO:0007669"/>
    <property type="project" value="TreeGrafter"/>
</dbReference>
<evidence type="ECO:0000259" key="8">
    <source>
        <dbReference type="Pfam" id="PF00749"/>
    </source>
</evidence>
<dbReference type="AlphaFoldDB" id="A0AAE3VMW0"/>
<keyword evidence="3 7" id="KW-0547">Nucleotide-binding</keyword>
<dbReference type="InterPro" id="IPR014729">
    <property type="entry name" value="Rossmann-like_a/b/a_fold"/>
</dbReference>
<evidence type="ECO:0000256" key="5">
    <source>
        <dbReference type="ARBA" id="ARBA00022840"/>
    </source>
</evidence>
<comment type="caution">
    <text evidence="9">The sequence shown here is derived from an EMBL/GenBank/DDBJ whole genome shotgun (WGS) entry which is preliminary data.</text>
</comment>
<dbReference type="EMBL" id="JAUSUL010000001">
    <property type="protein sequence ID" value="MDQ0314665.1"/>
    <property type="molecule type" value="Genomic_DNA"/>
</dbReference>
<evidence type="ECO:0000256" key="7">
    <source>
        <dbReference type="RuleBase" id="RU363037"/>
    </source>
</evidence>
<dbReference type="InterPro" id="IPR000924">
    <property type="entry name" value="Glu/Gln-tRNA-synth"/>
</dbReference>
<evidence type="ECO:0000313" key="10">
    <source>
        <dbReference type="Proteomes" id="UP001229244"/>
    </source>
</evidence>
<evidence type="ECO:0000256" key="4">
    <source>
        <dbReference type="ARBA" id="ARBA00022833"/>
    </source>
</evidence>
<keyword evidence="7" id="KW-0648">Protein biosynthesis</keyword>
<dbReference type="PROSITE" id="PS00178">
    <property type="entry name" value="AA_TRNA_LIGASE_I"/>
    <property type="match status" value="1"/>
</dbReference>
<dbReference type="SUPFAM" id="SSF52374">
    <property type="entry name" value="Nucleotidylyl transferase"/>
    <property type="match status" value="1"/>
</dbReference>
<accession>A0AAE3VMW0</accession>
<dbReference type="PANTHER" id="PTHR43311">
    <property type="entry name" value="GLUTAMATE--TRNA LIGASE"/>
    <property type="match status" value="1"/>
</dbReference>
<evidence type="ECO:0000256" key="6">
    <source>
        <dbReference type="ARBA" id="ARBA00023146"/>
    </source>
</evidence>
<dbReference type="InterPro" id="IPR020058">
    <property type="entry name" value="Glu/Gln-tRNA-synth_Ib_cat-dom"/>
</dbReference>
<protein>
    <submittedName>
        <fullName evidence="9">Glutamyl-Q tRNA(Asp) synthetase</fullName>
        <ecNumber evidence="9">6.1.1.-</ecNumber>
    </submittedName>
</protein>
<evidence type="ECO:0000256" key="1">
    <source>
        <dbReference type="ARBA" id="ARBA00022598"/>
    </source>
</evidence>
<organism evidence="9 10">
    <name type="scientific">Amorphus orientalis</name>
    <dbReference type="NCBI Taxonomy" id="649198"/>
    <lineage>
        <taxon>Bacteria</taxon>
        <taxon>Pseudomonadati</taxon>
        <taxon>Pseudomonadota</taxon>
        <taxon>Alphaproteobacteria</taxon>
        <taxon>Hyphomicrobiales</taxon>
        <taxon>Amorphaceae</taxon>
        <taxon>Amorphus</taxon>
    </lineage>
</organism>
<dbReference type="Pfam" id="PF00749">
    <property type="entry name" value="tRNA-synt_1c"/>
    <property type="match status" value="1"/>
</dbReference>
<dbReference type="InterPro" id="IPR001412">
    <property type="entry name" value="aa-tRNA-synth_I_CS"/>
</dbReference>
<keyword evidence="2" id="KW-0479">Metal-binding</keyword>
<reference evidence="9" key="1">
    <citation type="submission" date="2023-07" db="EMBL/GenBank/DDBJ databases">
        <title>Genomic Encyclopedia of Type Strains, Phase IV (KMG-IV): sequencing the most valuable type-strain genomes for metagenomic binning, comparative biology and taxonomic classification.</title>
        <authorList>
            <person name="Goeker M."/>
        </authorList>
    </citation>
    <scope>NUCLEOTIDE SEQUENCE</scope>
    <source>
        <strain evidence="9">DSM 21202</strain>
    </source>
</reference>
<keyword evidence="5 7" id="KW-0067">ATP-binding</keyword>
<proteinExistence type="inferred from homology"/>
<sequence length="294" mass="32534">MTTAKPPVFRFAPSPNGYLHLGHAYSAIMNHRLAEARGGRFLVRIDDMDQGRARPAYEDAIFEDLAWLGLDWAEPVRHQSAHIPDYLDALDRLDRMGLIRRSVATRREIAAGADVAAAAGTPWRRDPDGGWCVPEDDLFLPPEVLRKRRETNAPATLRLKMADALARLDAPLTFREESDGPAGETGDVALDPALWGDVVLGRSDVPGSYHLSVVIDDAAQAVTHVVRGRDLFYATAIHRLLQHLLGLPTPVYHHHRLILDETGRKLSKSQGDTSLRELRAKGATPSDIRRMIGC</sequence>
<dbReference type="GO" id="GO:0005829">
    <property type="term" value="C:cytosol"/>
    <property type="evidence" value="ECO:0007669"/>
    <property type="project" value="TreeGrafter"/>
</dbReference>
<dbReference type="Proteomes" id="UP001229244">
    <property type="component" value="Unassembled WGS sequence"/>
</dbReference>
<dbReference type="GO" id="GO:0005524">
    <property type="term" value="F:ATP binding"/>
    <property type="evidence" value="ECO:0007669"/>
    <property type="project" value="UniProtKB-KW"/>
</dbReference>
<dbReference type="Gene3D" id="3.40.50.620">
    <property type="entry name" value="HUPs"/>
    <property type="match status" value="1"/>
</dbReference>
<keyword evidence="4" id="KW-0862">Zinc</keyword>
<dbReference type="PANTHER" id="PTHR43311:SF1">
    <property type="entry name" value="GLUTAMYL-Q TRNA(ASP) SYNTHETASE"/>
    <property type="match status" value="1"/>
</dbReference>